<feature type="transmembrane region" description="Helical" evidence="1">
    <location>
        <begin position="156"/>
        <end position="176"/>
    </location>
</feature>
<accession>A0ABU1AEM8</accession>
<dbReference type="GO" id="GO:0016779">
    <property type="term" value="F:nucleotidyltransferase activity"/>
    <property type="evidence" value="ECO:0007669"/>
    <property type="project" value="UniProtKB-KW"/>
</dbReference>
<dbReference type="Proteomes" id="UP001243717">
    <property type="component" value="Unassembled WGS sequence"/>
</dbReference>
<dbReference type="PANTHER" id="PTHR43535:SF1">
    <property type="entry name" value="PHOSPHATIDATE CYTIDYLYLTRANSFERASE"/>
    <property type="match status" value="1"/>
</dbReference>
<reference evidence="2 3" key="1">
    <citation type="submission" date="2023-04" db="EMBL/GenBank/DDBJ databases">
        <title>A novel bacteria isolated from coastal sediment.</title>
        <authorList>
            <person name="Liu X.-J."/>
            <person name="Du Z.-J."/>
        </authorList>
    </citation>
    <scope>NUCLEOTIDE SEQUENCE [LARGE SCALE GENOMIC DNA]</scope>
    <source>
        <strain evidence="2 3">SDUM461004</strain>
    </source>
</reference>
<keyword evidence="2" id="KW-0548">Nucleotidyltransferase</keyword>
<evidence type="ECO:0000313" key="2">
    <source>
        <dbReference type="EMBL" id="MDQ8193087.1"/>
    </source>
</evidence>
<keyword evidence="1" id="KW-0472">Membrane</keyword>
<sequence length="317" mass="35348">MPVLSIDSELGAIIVGVVLLLSIASIIGYVLAQRTQSDKSKAVIDNLNARIRAWWFMVLFFGLAVLSGNTGSIILFALISFLALREFITLTPTSRGDHRTLFWAFFIITPLHYFLIWIHWYGLFSILIPVYAALVMPIRNATTGDTKDFLARTAKVQWALMVCVYFVSYAPALLTLKIPGYEGQNAKLLLFLVLVVQMSDVLQYVWGKLTGKRKIVPQLSPNKTVEGFIGGVLSASLLGGALCWMTPFNFWQATLLAFLICLMGFFGGLVMSGIKRDRNIKDFGTLIQGHGGILDRIDSICFSAPLFFHLVRFYFAL</sequence>
<feature type="transmembrane region" description="Helical" evidence="1">
    <location>
        <begin position="253"/>
        <end position="274"/>
    </location>
</feature>
<dbReference type="PANTHER" id="PTHR43535">
    <property type="entry name" value="PHOSPHATIDATE CYTIDYLYLTRANSFERASE"/>
    <property type="match status" value="1"/>
</dbReference>
<feature type="transmembrane region" description="Helical" evidence="1">
    <location>
        <begin position="12"/>
        <end position="32"/>
    </location>
</feature>
<name>A0ABU1AEM8_9BACT</name>
<evidence type="ECO:0000256" key="1">
    <source>
        <dbReference type="SAM" id="Phobius"/>
    </source>
</evidence>
<keyword evidence="1" id="KW-1133">Transmembrane helix</keyword>
<dbReference type="EMBL" id="JARXIC010000002">
    <property type="protein sequence ID" value="MDQ8193087.1"/>
    <property type="molecule type" value="Genomic_DNA"/>
</dbReference>
<comment type="caution">
    <text evidence="2">The sequence shown here is derived from an EMBL/GenBank/DDBJ whole genome shotgun (WGS) entry which is preliminary data.</text>
</comment>
<feature type="transmembrane region" description="Helical" evidence="1">
    <location>
        <begin position="227"/>
        <end position="247"/>
    </location>
</feature>
<keyword evidence="2" id="KW-0808">Transferase</keyword>
<dbReference type="Pfam" id="PF01148">
    <property type="entry name" value="CTP_transf_1"/>
    <property type="match status" value="1"/>
</dbReference>
<evidence type="ECO:0000313" key="3">
    <source>
        <dbReference type="Proteomes" id="UP001243717"/>
    </source>
</evidence>
<dbReference type="RefSeq" id="WP_308983596.1">
    <property type="nucleotide sequence ID" value="NZ_JARXIC010000002.1"/>
</dbReference>
<feature type="transmembrane region" description="Helical" evidence="1">
    <location>
        <begin position="53"/>
        <end position="82"/>
    </location>
</feature>
<keyword evidence="1" id="KW-0812">Transmembrane</keyword>
<proteinExistence type="predicted"/>
<keyword evidence="3" id="KW-1185">Reference proteome</keyword>
<feature type="transmembrane region" description="Helical" evidence="1">
    <location>
        <begin position="188"/>
        <end position="206"/>
    </location>
</feature>
<organism evidence="2 3">
    <name type="scientific">Thalassobacterium sedimentorum</name>
    <dbReference type="NCBI Taxonomy" id="3041258"/>
    <lineage>
        <taxon>Bacteria</taxon>
        <taxon>Pseudomonadati</taxon>
        <taxon>Verrucomicrobiota</taxon>
        <taxon>Opitutia</taxon>
        <taxon>Puniceicoccales</taxon>
        <taxon>Coraliomargaritaceae</taxon>
        <taxon>Thalassobacterium</taxon>
    </lineage>
</organism>
<gene>
    <name evidence="2" type="ORF">QEH59_01525</name>
</gene>
<protein>
    <submittedName>
        <fullName evidence="2">Phosphatidate cytidylyltransferase</fullName>
    </submittedName>
</protein>
<feature type="transmembrane region" description="Helical" evidence="1">
    <location>
        <begin position="102"/>
        <end position="135"/>
    </location>
</feature>